<proteinExistence type="predicted"/>
<accession>A0A1Y2D4E1</accession>
<keyword evidence="4" id="KW-1185">Reference proteome</keyword>
<evidence type="ECO:0000256" key="2">
    <source>
        <dbReference type="SAM" id="Phobius"/>
    </source>
</evidence>
<keyword evidence="2" id="KW-0472">Membrane</keyword>
<feature type="transmembrane region" description="Helical" evidence="2">
    <location>
        <begin position="202"/>
        <end position="223"/>
    </location>
</feature>
<protein>
    <submittedName>
        <fullName evidence="3">Uncharacterized protein</fullName>
    </submittedName>
</protein>
<keyword evidence="2" id="KW-1133">Transmembrane helix</keyword>
<feature type="transmembrane region" description="Helical" evidence="2">
    <location>
        <begin position="243"/>
        <end position="266"/>
    </location>
</feature>
<name>A0A1Y2D4E1_9BASI</name>
<feature type="region of interest" description="Disordered" evidence="1">
    <location>
        <begin position="272"/>
        <end position="331"/>
    </location>
</feature>
<evidence type="ECO:0000313" key="4">
    <source>
        <dbReference type="Proteomes" id="UP000193467"/>
    </source>
</evidence>
<gene>
    <name evidence="3" type="ORF">BCR35DRAFT_335836</name>
</gene>
<dbReference type="AlphaFoldDB" id="A0A1Y2D4E1"/>
<organism evidence="3 4">
    <name type="scientific">Leucosporidium creatinivorum</name>
    <dbReference type="NCBI Taxonomy" id="106004"/>
    <lineage>
        <taxon>Eukaryota</taxon>
        <taxon>Fungi</taxon>
        <taxon>Dikarya</taxon>
        <taxon>Basidiomycota</taxon>
        <taxon>Pucciniomycotina</taxon>
        <taxon>Microbotryomycetes</taxon>
        <taxon>Leucosporidiales</taxon>
        <taxon>Leucosporidium</taxon>
    </lineage>
</organism>
<evidence type="ECO:0000256" key="1">
    <source>
        <dbReference type="SAM" id="MobiDB-lite"/>
    </source>
</evidence>
<dbReference type="InParanoid" id="A0A1Y2D4E1"/>
<feature type="compositionally biased region" description="Basic and acidic residues" evidence="1">
    <location>
        <begin position="281"/>
        <end position="294"/>
    </location>
</feature>
<sequence length="331" mass="36117">MNADVSLCLQSQMHRATGCSALTSGLGRGRRWIKFSFIATWTYSCFKFQTWLLIDGERRIQLSSLVANLILFGGLVVGGGSTLGLAIYGRTVNIQFNADCSPFSQNILSELGPLVGAYGAASAKFFTKLPTLLYIFAVSPLPVTLINLSAVFLWLILRRQGQRNREMDALAAPGANTDTSGGSEGCLATSQRRKEMKAIEHGFLVDAVGVFMFSCGVLVTDVWTAVTFQHIRTAGWSSTEASFFLPSWSASVSLAIAMIIQVILAWRGLPPPRQASAEGSDAPRDSQPRPREEMIGVGVHQVGFGSSSDREKTTRQELLEKEGREEDERKE</sequence>
<feature type="transmembrane region" description="Helical" evidence="2">
    <location>
        <begin position="66"/>
        <end position="88"/>
    </location>
</feature>
<dbReference type="EMBL" id="MCGR01000100">
    <property type="protein sequence ID" value="ORY54151.1"/>
    <property type="molecule type" value="Genomic_DNA"/>
</dbReference>
<comment type="caution">
    <text evidence="3">The sequence shown here is derived from an EMBL/GenBank/DDBJ whole genome shotgun (WGS) entry which is preliminary data.</text>
</comment>
<feature type="transmembrane region" description="Helical" evidence="2">
    <location>
        <begin position="132"/>
        <end position="157"/>
    </location>
</feature>
<evidence type="ECO:0000313" key="3">
    <source>
        <dbReference type="EMBL" id="ORY54151.1"/>
    </source>
</evidence>
<dbReference type="Proteomes" id="UP000193467">
    <property type="component" value="Unassembled WGS sequence"/>
</dbReference>
<keyword evidence="2" id="KW-0812">Transmembrane</keyword>
<reference evidence="3 4" key="1">
    <citation type="submission" date="2016-07" db="EMBL/GenBank/DDBJ databases">
        <title>Pervasive Adenine N6-methylation of Active Genes in Fungi.</title>
        <authorList>
            <consortium name="DOE Joint Genome Institute"/>
            <person name="Mondo S.J."/>
            <person name="Dannebaum R.O."/>
            <person name="Kuo R.C."/>
            <person name="Labutti K."/>
            <person name="Haridas S."/>
            <person name="Kuo A."/>
            <person name="Salamov A."/>
            <person name="Ahrendt S.R."/>
            <person name="Lipzen A."/>
            <person name="Sullivan W."/>
            <person name="Andreopoulos W.B."/>
            <person name="Clum A."/>
            <person name="Lindquist E."/>
            <person name="Daum C."/>
            <person name="Ramamoorthy G.K."/>
            <person name="Gryganskyi A."/>
            <person name="Culley D."/>
            <person name="Magnuson J.K."/>
            <person name="James T.Y."/>
            <person name="O'Malley M.A."/>
            <person name="Stajich J.E."/>
            <person name="Spatafora J.W."/>
            <person name="Visel A."/>
            <person name="Grigoriev I.V."/>
        </authorList>
    </citation>
    <scope>NUCLEOTIDE SEQUENCE [LARGE SCALE GENOMIC DNA]</scope>
    <source>
        <strain evidence="3 4">62-1032</strain>
    </source>
</reference>
<feature type="compositionally biased region" description="Basic and acidic residues" evidence="1">
    <location>
        <begin position="308"/>
        <end position="331"/>
    </location>
</feature>